<sequence>MPALNKKFSIDLLHPKILTIFVIEIFEIMQRNAICSKTFATNVLPVTFEISPYFLIFKKIKSIT</sequence>
<dbReference type="EMBL" id="CACRUW010000019">
    <property type="protein sequence ID" value="VYU55757.1"/>
    <property type="molecule type" value="Genomic_DNA"/>
</dbReference>
<accession>A0A6N3FTF9</accession>
<gene>
    <name evidence="1" type="ORF">PDLFYP31_03062</name>
</gene>
<evidence type="ECO:0000313" key="1">
    <source>
        <dbReference type="EMBL" id="VYU55757.1"/>
    </source>
</evidence>
<reference evidence="1" key="1">
    <citation type="submission" date="2019-11" db="EMBL/GenBank/DDBJ databases">
        <authorList>
            <person name="Feng L."/>
        </authorList>
    </citation>
    <scope>NUCLEOTIDE SEQUENCE</scope>
    <source>
        <strain evidence="1">PdistasonisLFYP31</strain>
    </source>
</reference>
<protein>
    <submittedName>
        <fullName evidence="1">Uncharacterized protein</fullName>
    </submittedName>
</protein>
<dbReference type="AlphaFoldDB" id="A0A6N3FTF9"/>
<proteinExistence type="predicted"/>
<organism evidence="1">
    <name type="scientific">Parabacteroides distasonis</name>
    <dbReference type="NCBI Taxonomy" id="823"/>
    <lineage>
        <taxon>Bacteria</taxon>
        <taxon>Pseudomonadati</taxon>
        <taxon>Bacteroidota</taxon>
        <taxon>Bacteroidia</taxon>
        <taxon>Bacteroidales</taxon>
        <taxon>Tannerellaceae</taxon>
        <taxon>Parabacteroides</taxon>
    </lineage>
</organism>
<name>A0A6N3FTF9_PARDI</name>